<keyword evidence="3" id="KW-1185">Reference proteome</keyword>
<feature type="region of interest" description="Disordered" evidence="1">
    <location>
        <begin position="182"/>
        <end position="220"/>
    </location>
</feature>
<reference evidence="2 3" key="1">
    <citation type="submission" date="2017-10" db="EMBL/GenBank/DDBJ databases">
        <title>A novel species of cold-tolerant Malassezia isolated from bats.</title>
        <authorList>
            <person name="Lorch J.M."/>
            <person name="Palmer J.M."/>
            <person name="Vanderwolf K.J."/>
            <person name="Schmidt K.Z."/>
            <person name="Verant M.L."/>
            <person name="Weller T.J."/>
            <person name="Blehert D.S."/>
        </authorList>
    </citation>
    <scope>NUCLEOTIDE SEQUENCE [LARGE SCALE GENOMIC DNA]</scope>
    <source>
        <strain evidence="2 3">NWHC:44797-103</strain>
    </source>
</reference>
<dbReference type="OrthoDB" id="76224at2759"/>
<evidence type="ECO:0000313" key="3">
    <source>
        <dbReference type="Proteomes" id="UP000232875"/>
    </source>
</evidence>
<evidence type="ECO:0000256" key="1">
    <source>
        <dbReference type="SAM" id="MobiDB-lite"/>
    </source>
</evidence>
<sequence>MSDSTAERGFVPPAGYKRAELAETSIGKDEELWVIRIPDELDAERLDGTTIPLKSLESSKPATLASLRVADDTYELHMMQKTRAHRDGGTQLIDIAGTAPKNQYLEPHFYDVHPGGVADDLFSIAAMVPSAQNTLATALTPVHRRMYIALKPPAGRVVGVETEAKPHEPHVQPWDLLTGRCYPAGSLAQPSADKDTKKQKKRKSGKEEEKPKSARKKHKS</sequence>
<name>A0A2N1J7T0_9BASI</name>
<organism evidence="2 3">
    <name type="scientific">Malassezia vespertilionis</name>
    <dbReference type="NCBI Taxonomy" id="2020962"/>
    <lineage>
        <taxon>Eukaryota</taxon>
        <taxon>Fungi</taxon>
        <taxon>Dikarya</taxon>
        <taxon>Basidiomycota</taxon>
        <taxon>Ustilaginomycotina</taxon>
        <taxon>Malasseziomycetes</taxon>
        <taxon>Malasseziales</taxon>
        <taxon>Malasseziaceae</taxon>
        <taxon>Malassezia</taxon>
    </lineage>
</organism>
<dbReference type="AlphaFoldDB" id="A0A2N1J7T0"/>
<proteinExistence type="predicted"/>
<dbReference type="EMBL" id="KZ454994">
    <property type="protein sequence ID" value="PKI82616.1"/>
    <property type="molecule type" value="Genomic_DNA"/>
</dbReference>
<protein>
    <submittedName>
        <fullName evidence="2">Uncharacterized protein</fullName>
    </submittedName>
</protein>
<evidence type="ECO:0000313" key="2">
    <source>
        <dbReference type="EMBL" id="PKI82616.1"/>
    </source>
</evidence>
<dbReference type="Gene3D" id="6.20.250.70">
    <property type="match status" value="1"/>
</dbReference>
<gene>
    <name evidence="2" type="ORF">MVES_003409</name>
</gene>
<accession>A0A2N1J7T0</accession>
<dbReference type="Proteomes" id="UP000232875">
    <property type="component" value="Unassembled WGS sequence"/>
</dbReference>